<reference evidence="2" key="1">
    <citation type="submission" date="2022-11" db="EMBL/GenBank/DDBJ databases">
        <title>Genome Resource of Sclerotinia nivalis Strain SnTB1, a Plant Pathogen Isolated from American Ginseng.</title>
        <authorList>
            <person name="Fan S."/>
        </authorList>
    </citation>
    <scope>NUCLEOTIDE SEQUENCE</scope>
    <source>
        <strain evidence="2">SnTB1</strain>
    </source>
</reference>
<dbReference type="Proteomes" id="UP001152300">
    <property type="component" value="Unassembled WGS sequence"/>
</dbReference>
<protein>
    <submittedName>
        <fullName evidence="2">Uncharacterized protein</fullName>
    </submittedName>
</protein>
<keyword evidence="3" id="KW-1185">Reference proteome</keyword>
<comment type="caution">
    <text evidence="2">The sequence shown here is derived from an EMBL/GenBank/DDBJ whole genome shotgun (WGS) entry which is preliminary data.</text>
</comment>
<feature type="region of interest" description="Disordered" evidence="1">
    <location>
        <begin position="117"/>
        <end position="137"/>
    </location>
</feature>
<feature type="region of interest" description="Disordered" evidence="1">
    <location>
        <begin position="197"/>
        <end position="223"/>
    </location>
</feature>
<evidence type="ECO:0000313" key="2">
    <source>
        <dbReference type="EMBL" id="KAJ8071663.1"/>
    </source>
</evidence>
<dbReference type="AlphaFoldDB" id="A0A9X0B017"/>
<evidence type="ECO:0000313" key="3">
    <source>
        <dbReference type="Proteomes" id="UP001152300"/>
    </source>
</evidence>
<gene>
    <name evidence="2" type="ORF">OCU04_001982</name>
</gene>
<proteinExistence type="predicted"/>
<evidence type="ECO:0000256" key="1">
    <source>
        <dbReference type="SAM" id="MobiDB-lite"/>
    </source>
</evidence>
<sequence length="318" mass="36305">MLFSKHPSKAPEEFALHKAALIYHQQKHSLPPMQRVQRTPVHSPNKIAQRMVGISTPHPITLGKKFQDGITSLPVIYLSEHHLVRLQELRAQRLKDFSFPTVERRPGNQNEGIEVSEKMEKNGSLEEDQSPTTNIITPTRSVPLLNIRKVSQTNLQKFATYTFSKKLFKKSSNISPANEVKEKVEEEVDNHVKTAAETAPPFKPDTTTIRNDPNWPLRPPRIPPPRISIRRPCAEHIHDRSENNVAVKRKNRAEDCCYRLKSKETHETVLDEKCELESGALEGKKPTEPMAERKRVGMKRGKVGQLITKLRDLLLKVV</sequence>
<organism evidence="2 3">
    <name type="scientific">Sclerotinia nivalis</name>
    <dbReference type="NCBI Taxonomy" id="352851"/>
    <lineage>
        <taxon>Eukaryota</taxon>
        <taxon>Fungi</taxon>
        <taxon>Dikarya</taxon>
        <taxon>Ascomycota</taxon>
        <taxon>Pezizomycotina</taxon>
        <taxon>Leotiomycetes</taxon>
        <taxon>Helotiales</taxon>
        <taxon>Sclerotiniaceae</taxon>
        <taxon>Sclerotinia</taxon>
    </lineage>
</organism>
<accession>A0A9X0B017</accession>
<dbReference type="OrthoDB" id="3511202at2759"/>
<dbReference type="EMBL" id="JAPEIS010000001">
    <property type="protein sequence ID" value="KAJ8071663.1"/>
    <property type="molecule type" value="Genomic_DNA"/>
</dbReference>
<name>A0A9X0B017_9HELO</name>